<proteinExistence type="predicted"/>
<accession>A0A4C1VR96</accession>
<gene>
    <name evidence="2" type="ORF">EVAR_34051_1</name>
</gene>
<comment type="caution">
    <text evidence="2">The sequence shown here is derived from an EMBL/GenBank/DDBJ whole genome shotgun (WGS) entry which is preliminary data.</text>
</comment>
<keyword evidence="3" id="KW-1185">Reference proteome</keyword>
<feature type="region of interest" description="Disordered" evidence="1">
    <location>
        <begin position="60"/>
        <end position="93"/>
    </location>
</feature>
<dbReference type="Proteomes" id="UP000299102">
    <property type="component" value="Unassembled WGS sequence"/>
</dbReference>
<dbReference type="AlphaFoldDB" id="A0A4C1VR96"/>
<dbReference type="EMBL" id="BGZK01000402">
    <property type="protein sequence ID" value="GBP41618.1"/>
    <property type="molecule type" value="Genomic_DNA"/>
</dbReference>
<name>A0A4C1VR96_EUMVA</name>
<evidence type="ECO:0000256" key="1">
    <source>
        <dbReference type="SAM" id="MobiDB-lite"/>
    </source>
</evidence>
<evidence type="ECO:0000313" key="3">
    <source>
        <dbReference type="Proteomes" id="UP000299102"/>
    </source>
</evidence>
<reference evidence="2 3" key="1">
    <citation type="journal article" date="2019" name="Commun. Biol.">
        <title>The bagworm genome reveals a unique fibroin gene that provides high tensile strength.</title>
        <authorList>
            <person name="Kono N."/>
            <person name="Nakamura H."/>
            <person name="Ohtoshi R."/>
            <person name="Tomita M."/>
            <person name="Numata K."/>
            <person name="Arakawa K."/>
        </authorList>
    </citation>
    <scope>NUCLEOTIDE SEQUENCE [LARGE SCALE GENOMIC DNA]</scope>
</reference>
<organism evidence="2 3">
    <name type="scientific">Eumeta variegata</name>
    <name type="common">Bagworm moth</name>
    <name type="synonym">Eumeta japonica</name>
    <dbReference type="NCBI Taxonomy" id="151549"/>
    <lineage>
        <taxon>Eukaryota</taxon>
        <taxon>Metazoa</taxon>
        <taxon>Ecdysozoa</taxon>
        <taxon>Arthropoda</taxon>
        <taxon>Hexapoda</taxon>
        <taxon>Insecta</taxon>
        <taxon>Pterygota</taxon>
        <taxon>Neoptera</taxon>
        <taxon>Endopterygota</taxon>
        <taxon>Lepidoptera</taxon>
        <taxon>Glossata</taxon>
        <taxon>Ditrysia</taxon>
        <taxon>Tineoidea</taxon>
        <taxon>Psychidae</taxon>
        <taxon>Oiketicinae</taxon>
        <taxon>Eumeta</taxon>
    </lineage>
</organism>
<sequence>MAFDHLQFFWDGFWDESLIRGSCRPTDLIFVKETNVTRSRRTSVNLKQRQPSTNFNVKLKQKSIQLRGSNQGNLPSSKNGGDPKRRAAAARAAARDLHDYERTVTFLLHEPLP</sequence>
<protein>
    <submittedName>
        <fullName evidence="2">Uncharacterized protein</fullName>
    </submittedName>
</protein>
<feature type="compositionally biased region" description="Polar residues" evidence="1">
    <location>
        <begin position="60"/>
        <end position="79"/>
    </location>
</feature>
<evidence type="ECO:0000313" key="2">
    <source>
        <dbReference type="EMBL" id="GBP41618.1"/>
    </source>
</evidence>